<accession>A0A8X6H4C4</accession>
<protein>
    <submittedName>
        <fullName evidence="1">Uncharacterized protein</fullName>
    </submittedName>
</protein>
<name>A0A8X6H4C4_TRICU</name>
<proteinExistence type="predicted"/>
<comment type="caution">
    <text evidence="1">The sequence shown here is derived from an EMBL/GenBank/DDBJ whole genome shotgun (WGS) entry which is preliminary data.</text>
</comment>
<reference evidence="1" key="1">
    <citation type="submission" date="2020-07" db="EMBL/GenBank/DDBJ databases">
        <title>Multicomponent nature underlies the extraordinary mechanical properties of spider dragline silk.</title>
        <authorList>
            <person name="Kono N."/>
            <person name="Nakamura H."/>
            <person name="Mori M."/>
            <person name="Yoshida Y."/>
            <person name="Ohtoshi R."/>
            <person name="Malay A.D."/>
            <person name="Moran D.A.P."/>
            <person name="Tomita M."/>
            <person name="Numata K."/>
            <person name="Arakawa K."/>
        </authorList>
    </citation>
    <scope>NUCLEOTIDE SEQUENCE</scope>
</reference>
<dbReference type="EMBL" id="BMAO01037243">
    <property type="protein sequence ID" value="GFR16349.1"/>
    <property type="molecule type" value="Genomic_DNA"/>
</dbReference>
<dbReference type="AlphaFoldDB" id="A0A8X6H4C4"/>
<evidence type="ECO:0000313" key="1">
    <source>
        <dbReference type="EMBL" id="GFR16349.1"/>
    </source>
</evidence>
<dbReference type="Proteomes" id="UP000887116">
    <property type="component" value="Unassembled WGS sequence"/>
</dbReference>
<organism evidence="1 2">
    <name type="scientific">Trichonephila clavata</name>
    <name type="common">Joro spider</name>
    <name type="synonym">Nephila clavata</name>
    <dbReference type="NCBI Taxonomy" id="2740835"/>
    <lineage>
        <taxon>Eukaryota</taxon>
        <taxon>Metazoa</taxon>
        <taxon>Ecdysozoa</taxon>
        <taxon>Arthropoda</taxon>
        <taxon>Chelicerata</taxon>
        <taxon>Arachnida</taxon>
        <taxon>Araneae</taxon>
        <taxon>Araneomorphae</taxon>
        <taxon>Entelegynae</taxon>
        <taxon>Araneoidea</taxon>
        <taxon>Nephilidae</taxon>
        <taxon>Trichonephila</taxon>
    </lineage>
</organism>
<gene>
    <name evidence="1" type="ORF">TNCT_49541</name>
</gene>
<sequence length="78" mass="9101">MARKPEKALSRRKFVIKLSEDPLVQWMEKCLNVATLPQSTRAIICELLKLEQNIEPHERLETKKEEKFVLFAHVNGAK</sequence>
<keyword evidence="2" id="KW-1185">Reference proteome</keyword>
<evidence type="ECO:0000313" key="2">
    <source>
        <dbReference type="Proteomes" id="UP000887116"/>
    </source>
</evidence>